<evidence type="ECO:0000313" key="3">
    <source>
        <dbReference type="Proteomes" id="UP000003879"/>
    </source>
</evidence>
<dbReference type="HOGENOM" id="CLU_2393678_0_0_10"/>
<name>A0A0E2B7L1_BACFG</name>
<evidence type="ECO:0000313" key="2">
    <source>
        <dbReference type="EMBL" id="EIZ00244.1"/>
    </source>
</evidence>
<evidence type="ECO:0000256" key="1">
    <source>
        <dbReference type="SAM" id="Phobius"/>
    </source>
</evidence>
<accession>A0A0E2B7L1</accession>
<sequence length="93" mass="10371">MTIVADSWNTVSHYYLFSLPLFIMKTHSALTILCLLCTIHCIATPQKAVSDTLLSARFNRILSSSATEASRIAYIDLSNSKGEIIKQVKYPSF</sequence>
<reference evidence="2 3" key="1">
    <citation type="submission" date="2012-02" db="EMBL/GenBank/DDBJ databases">
        <title>The Genome Sequence of Bacteroides fragilis CL07T12C05.</title>
        <authorList>
            <consortium name="The Broad Institute Genome Sequencing Platform"/>
            <person name="Earl A."/>
            <person name="Ward D."/>
            <person name="Feldgarden M."/>
            <person name="Gevers D."/>
            <person name="Zitomersky N.L."/>
            <person name="Coyne M.J."/>
            <person name="Comstock L.E."/>
            <person name="Young S.K."/>
            <person name="Zeng Q."/>
            <person name="Gargeya S."/>
            <person name="Fitzgerald M."/>
            <person name="Haas B."/>
            <person name="Abouelleil A."/>
            <person name="Alvarado L."/>
            <person name="Arachchi H.M."/>
            <person name="Berlin A."/>
            <person name="Chapman S.B."/>
            <person name="Gearin G."/>
            <person name="Goldberg J."/>
            <person name="Griggs A."/>
            <person name="Gujja S."/>
            <person name="Hansen M."/>
            <person name="Heiman D."/>
            <person name="Howarth C."/>
            <person name="Larimer J."/>
            <person name="Lui A."/>
            <person name="MacDonald P.J.P."/>
            <person name="McCowen C."/>
            <person name="Montmayeur A."/>
            <person name="Murphy C."/>
            <person name="Neiman D."/>
            <person name="Pearson M."/>
            <person name="Priest M."/>
            <person name="Roberts A."/>
            <person name="Saif S."/>
            <person name="Shea T."/>
            <person name="Sisk P."/>
            <person name="Stolte C."/>
            <person name="Sykes S."/>
            <person name="Wortman J."/>
            <person name="Nusbaum C."/>
            <person name="Birren B."/>
        </authorList>
    </citation>
    <scope>NUCLEOTIDE SEQUENCE [LARGE SCALE GENOMIC DNA]</scope>
    <source>
        <strain evidence="2 3">CL07T12C05</strain>
    </source>
</reference>
<keyword evidence="1" id="KW-0812">Transmembrane</keyword>
<protein>
    <submittedName>
        <fullName evidence="2">Uncharacterized protein</fullName>
    </submittedName>
</protein>
<gene>
    <name evidence="2" type="ORF">HMPREF1056_00392</name>
</gene>
<dbReference type="AlphaFoldDB" id="A0A0E2B7L1"/>
<keyword evidence="1" id="KW-1133">Transmembrane helix</keyword>
<comment type="caution">
    <text evidence="2">The sequence shown here is derived from an EMBL/GenBank/DDBJ whole genome shotgun (WGS) entry which is preliminary data.</text>
</comment>
<feature type="transmembrane region" description="Helical" evidence="1">
    <location>
        <begin position="14"/>
        <end position="37"/>
    </location>
</feature>
<dbReference type="EMBL" id="AGXN01000003">
    <property type="protein sequence ID" value="EIZ00244.1"/>
    <property type="molecule type" value="Genomic_DNA"/>
</dbReference>
<organism evidence="2 3">
    <name type="scientific">Bacteroides fragilis CL07T12C05</name>
    <dbReference type="NCBI Taxonomy" id="997883"/>
    <lineage>
        <taxon>Bacteria</taxon>
        <taxon>Pseudomonadati</taxon>
        <taxon>Bacteroidota</taxon>
        <taxon>Bacteroidia</taxon>
        <taxon>Bacteroidales</taxon>
        <taxon>Bacteroidaceae</taxon>
        <taxon>Bacteroides</taxon>
    </lineage>
</organism>
<dbReference type="Proteomes" id="UP000003879">
    <property type="component" value="Unassembled WGS sequence"/>
</dbReference>
<proteinExistence type="predicted"/>
<keyword evidence="1" id="KW-0472">Membrane</keyword>